<name>A0A397VKV6_9GLOM</name>
<sequence>MKNFQDYLNFIAVNNTLSQLNSTFKQTFILAQQFNITNCIISIEHEFNNVVIYLSMDDRKSKEFIQNVETFNPVPIIKLLPNEEKEEILFNSSTLVEKRNLYLLVDGGSGIVSIDQNNRTKVCSAGFWMKKYNEDFIVTAGHCAYSIPSLFYVNSFHDHLIGPMNSRVIRPYDMGFIRKTNTNIMLRPVIRQFDRINSRLLQFLIVSSSEITSCGIHICKAGQSTGFSCGFVSAFNSVTIVDGRPMMRTIIVAPMSNNRGDSGGSMFRYNYHNADAIGIVVAGFPNPNSAGMPISLAYEHGYSLVTIDGNATHYFQS</sequence>
<evidence type="ECO:0000313" key="2">
    <source>
        <dbReference type="Proteomes" id="UP000266673"/>
    </source>
</evidence>
<dbReference type="InterPro" id="IPR043504">
    <property type="entry name" value="Peptidase_S1_PA_chymotrypsin"/>
</dbReference>
<dbReference type="CDD" id="cd21112">
    <property type="entry name" value="alphaLP-like"/>
    <property type="match status" value="1"/>
</dbReference>
<protein>
    <submittedName>
        <fullName evidence="1">Trypsin-like cysteine/serine peptidase domain-containing protein</fullName>
    </submittedName>
</protein>
<organism evidence="1 2">
    <name type="scientific">Gigaspora rosea</name>
    <dbReference type="NCBI Taxonomy" id="44941"/>
    <lineage>
        <taxon>Eukaryota</taxon>
        <taxon>Fungi</taxon>
        <taxon>Fungi incertae sedis</taxon>
        <taxon>Mucoromycota</taxon>
        <taxon>Glomeromycotina</taxon>
        <taxon>Glomeromycetes</taxon>
        <taxon>Diversisporales</taxon>
        <taxon>Gigasporaceae</taxon>
        <taxon>Gigaspora</taxon>
    </lineage>
</organism>
<proteinExistence type="predicted"/>
<dbReference type="SUPFAM" id="SSF50494">
    <property type="entry name" value="Trypsin-like serine proteases"/>
    <property type="match status" value="1"/>
</dbReference>
<dbReference type="Proteomes" id="UP000266673">
    <property type="component" value="Unassembled WGS sequence"/>
</dbReference>
<dbReference type="EMBL" id="QKWP01000307">
    <property type="protein sequence ID" value="RIB22478.1"/>
    <property type="molecule type" value="Genomic_DNA"/>
</dbReference>
<dbReference type="InterPro" id="IPR009003">
    <property type="entry name" value="Peptidase_S1_PA"/>
</dbReference>
<comment type="caution">
    <text evidence="1">The sequence shown here is derived from an EMBL/GenBank/DDBJ whole genome shotgun (WGS) entry which is preliminary data.</text>
</comment>
<keyword evidence="2" id="KW-1185">Reference proteome</keyword>
<dbReference type="AlphaFoldDB" id="A0A397VKV6"/>
<dbReference type="Gene3D" id="2.40.10.10">
    <property type="entry name" value="Trypsin-like serine proteases"/>
    <property type="match status" value="2"/>
</dbReference>
<dbReference type="OrthoDB" id="2345133at2759"/>
<reference evidence="1 2" key="1">
    <citation type="submission" date="2018-06" db="EMBL/GenBank/DDBJ databases">
        <title>Comparative genomics reveals the genomic features of Rhizophagus irregularis, R. cerebriforme, R. diaphanum and Gigaspora rosea, and their symbiotic lifestyle signature.</title>
        <authorList>
            <person name="Morin E."/>
            <person name="San Clemente H."/>
            <person name="Chen E.C.H."/>
            <person name="De La Providencia I."/>
            <person name="Hainaut M."/>
            <person name="Kuo A."/>
            <person name="Kohler A."/>
            <person name="Murat C."/>
            <person name="Tang N."/>
            <person name="Roy S."/>
            <person name="Loubradou J."/>
            <person name="Henrissat B."/>
            <person name="Grigoriev I.V."/>
            <person name="Corradi N."/>
            <person name="Roux C."/>
            <person name="Martin F.M."/>
        </authorList>
    </citation>
    <scope>NUCLEOTIDE SEQUENCE [LARGE SCALE GENOMIC DNA]</scope>
    <source>
        <strain evidence="1 2">DAOM 194757</strain>
    </source>
</reference>
<evidence type="ECO:0000313" key="1">
    <source>
        <dbReference type="EMBL" id="RIB22478.1"/>
    </source>
</evidence>
<gene>
    <name evidence="1" type="ORF">C2G38_2295347</name>
</gene>
<accession>A0A397VKV6</accession>